<organism evidence="2 3">
    <name type="scientific">Pocillopora meandrina</name>
    <dbReference type="NCBI Taxonomy" id="46732"/>
    <lineage>
        <taxon>Eukaryota</taxon>
        <taxon>Metazoa</taxon>
        <taxon>Cnidaria</taxon>
        <taxon>Anthozoa</taxon>
        <taxon>Hexacorallia</taxon>
        <taxon>Scleractinia</taxon>
        <taxon>Astrocoeniina</taxon>
        <taxon>Pocilloporidae</taxon>
        <taxon>Pocillopora</taxon>
    </lineage>
</organism>
<evidence type="ECO:0000313" key="2">
    <source>
        <dbReference type="EMBL" id="CAH3163667.1"/>
    </source>
</evidence>
<keyword evidence="3" id="KW-1185">Reference proteome</keyword>
<proteinExistence type="predicted"/>
<protein>
    <submittedName>
        <fullName evidence="2">Uncharacterized protein</fullName>
    </submittedName>
</protein>
<comment type="caution">
    <text evidence="2">The sequence shown here is derived from an EMBL/GenBank/DDBJ whole genome shotgun (WGS) entry which is preliminary data.</text>
</comment>
<reference evidence="2 3" key="1">
    <citation type="submission" date="2022-05" db="EMBL/GenBank/DDBJ databases">
        <authorList>
            <consortium name="Genoscope - CEA"/>
            <person name="William W."/>
        </authorList>
    </citation>
    <scope>NUCLEOTIDE SEQUENCE [LARGE SCALE GENOMIC DNA]</scope>
</reference>
<name>A0AAU9XZN7_9CNID</name>
<feature type="region of interest" description="Disordered" evidence="1">
    <location>
        <begin position="263"/>
        <end position="291"/>
    </location>
</feature>
<gene>
    <name evidence="2" type="ORF">PMEA_00035625</name>
</gene>
<evidence type="ECO:0000256" key="1">
    <source>
        <dbReference type="SAM" id="MobiDB-lite"/>
    </source>
</evidence>
<accession>A0AAU9XZN7</accession>
<dbReference type="AlphaFoldDB" id="A0AAU9XZN7"/>
<dbReference type="EMBL" id="CALNXJ010000094">
    <property type="protein sequence ID" value="CAH3163667.1"/>
    <property type="molecule type" value="Genomic_DNA"/>
</dbReference>
<feature type="region of interest" description="Disordered" evidence="1">
    <location>
        <begin position="213"/>
        <end position="235"/>
    </location>
</feature>
<sequence>MEEKLTVFRAGTKNGPSFSFSGDHSAREKNAVVQQPRDVWMVTEPDLYYPLNLRDKNTVRLFKADISPSVFDEIKVQKHFKFHGICVAEGKSTKHLKKQLESLDWKEIKLETCHGGMSLMDFSTLVGAVMVYMKDHYPTTPDEYNFQAELKAASHWYWYPKSNKNPGHEEGDRTSIKLPKLVSGPHKDKRIKIAALETCKKWISVLKELKTESSPQKRSQRSKEDEQSSSEEDEIEERIYDLEESIFDLKTYFDFKELEEDETESEKYSYKQYGNEDEGGPMDIKLTKDNPPNEVAKYAPHLGGELHYEEETLLKRRSGKMVCHKRNSWEEHVFRLRSQSA</sequence>
<evidence type="ECO:0000313" key="3">
    <source>
        <dbReference type="Proteomes" id="UP001159428"/>
    </source>
</evidence>
<dbReference type="Proteomes" id="UP001159428">
    <property type="component" value="Unassembled WGS sequence"/>
</dbReference>